<keyword evidence="1" id="KW-0812">Transmembrane</keyword>
<dbReference type="EMBL" id="CP030053">
    <property type="protein sequence ID" value="QAU45915.1"/>
    <property type="molecule type" value="Genomic_DNA"/>
</dbReference>
<feature type="transmembrane region" description="Helical" evidence="1">
    <location>
        <begin position="331"/>
        <end position="348"/>
    </location>
</feature>
<protein>
    <submittedName>
        <fullName evidence="2">Uncharacterized protein</fullName>
    </submittedName>
</protein>
<dbReference type="KEGG" id="bgz:XH91_11485"/>
<evidence type="ECO:0000313" key="3">
    <source>
        <dbReference type="Proteomes" id="UP000288972"/>
    </source>
</evidence>
<organism evidence="2 3">
    <name type="scientific">Bradyrhizobium guangzhouense</name>
    <dbReference type="NCBI Taxonomy" id="1325095"/>
    <lineage>
        <taxon>Bacteria</taxon>
        <taxon>Pseudomonadati</taxon>
        <taxon>Pseudomonadota</taxon>
        <taxon>Alphaproteobacteria</taxon>
        <taxon>Hyphomicrobiales</taxon>
        <taxon>Nitrobacteraceae</taxon>
        <taxon>Bradyrhizobium</taxon>
    </lineage>
</organism>
<evidence type="ECO:0000313" key="2">
    <source>
        <dbReference type="EMBL" id="QAU45915.1"/>
    </source>
</evidence>
<reference evidence="2 3" key="1">
    <citation type="submission" date="2018-06" db="EMBL/GenBank/DDBJ databases">
        <title>Comparative genomics of rhizobia nodulating Arachis hypogaea in China.</title>
        <authorList>
            <person name="Li Y."/>
        </authorList>
    </citation>
    <scope>NUCLEOTIDE SEQUENCE [LARGE SCALE GENOMIC DNA]</scope>
    <source>
        <strain evidence="2 3">CCBAU 51670</strain>
    </source>
</reference>
<evidence type="ECO:0000256" key="1">
    <source>
        <dbReference type="SAM" id="Phobius"/>
    </source>
</evidence>
<proteinExistence type="predicted"/>
<accession>A0AAE5WZH2</accession>
<feature type="transmembrane region" description="Helical" evidence="1">
    <location>
        <begin position="77"/>
        <end position="100"/>
    </location>
</feature>
<name>A0AAE5WZH2_9BRAD</name>
<keyword evidence="1" id="KW-1133">Transmembrane helix</keyword>
<keyword evidence="1" id="KW-0472">Membrane</keyword>
<dbReference type="AlphaFoldDB" id="A0AAE5WZH2"/>
<feature type="transmembrane region" description="Helical" evidence="1">
    <location>
        <begin position="355"/>
        <end position="374"/>
    </location>
</feature>
<sequence>MRDRSPSRDLLMAATIAVGWTILLCATFDPKWETNDDVAMSMVAHGYGIADHGSARLFFSNVLWGIIVRSLPSVDGILGYSIATLLSLALAGAATVYFLLRLGVRPMVATLVLTIVFTRPILIPQFTETAGLLGIAAALGLQAFCRRRSVYDLVAACCLAFFAYLIRDLELALVFAVALPLFPWRKLANSQLAHLATAVLLICMAGATIADVRAYSSPEWQAFRQQNLARAPLTDFGVATFILERPDLMQRHGLSRNDVRLISDWFFVDPQLSNPELLLSLVREIPARTIVERNLASSLAVLIAVPQSPLLLTLTYVGIVLLMILLRLRLFAVWALFLAAIFAFASVGRPPPPRVCFPLLGLLIIAAVSMQPQLPRWRDLALTAALLAGAVLNAWHLIGEAAANDRAIALARFQKLSSPESTFVWGDALPYEVVFPVFTRVDDVRSTRIYALGVLTLAPFSVPTKDEAAHRGFLVRLRTEAGIPLIAAPEQQSLLNRYCNEHLGTPLRTQIKTKGELWSVVNASCAGAAK</sequence>
<feature type="transmembrane region" description="Helical" evidence="1">
    <location>
        <begin position="153"/>
        <end position="179"/>
    </location>
</feature>
<feature type="transmembrane region" description="Helical" evidence="1">
    <location>
        <begin position="191"/>
        <end position="210"/>
    </location>
</feature>
<feature type="transmembrane region" description="Helical" evidence="1">
    <location>
        <begin position="380"/>
        <end position="398"/>
    </location>
</feature>
<dbReference type="Proteomes" id="UP000288972">
    <property type="component" value="Chromosome"/>
</dbReference>
<feature type="transmembrane region" description="Helical" evidence="1">
    <location>
        <begin position="129"/>
        <end position="146"/>
    </location>
</feature>
<feature type="transmembrane region" description="Helical" evidence="1">
    <location>
        <begin position="299"/>
        <end position="325"/>
    </location>
</feature>
<gene>
    <name evidence="2" type="ORF">XH91_11485</name>
</gene>